<sequence>MKEHIIERHNLDFIKPNIILGKVYDPALGRSNFYGYKLGCGDCTSMRNKNIPCMACTSNTCNRWKLLTDESIMCWGGDRVLTCPRETTGRVCHYAVIKETIVRQGCGRPDLSKEKETDIQMIICIHDNFCNTREEFERVLFCLIKGVDELEPKRQMCHEFVGESDYMNYPCFIHRLEDGKGMKDFLGELLIIILVKQGCGGFNKGCPDNKESEFCKYCRTRNCNDEKIIPKYCWTNYGKIKVNGDVPCFVERTKYNQSFVV</sequence>
<gene>
    <name evidence="1" type="ORF">MENT_LOCUS34971</name>
</gene>
<dbReference type="Proteomes" id="UP000580250">
    <property type="component" value="Unassembled WGS sequence"/>
</dbReference>
<dbReference type="EMBL" id="CAJEWN010000442">
    <property type="protein sequence ID" value="CAD2182729.1"/>
    <property type="molecule type" value="Genomic_DNA"/>
</dbReference>
<accession>A0A6V7W6P7</accession>
<evidence type="ECO:0000313" key="2">
    <source>
        <dbReference type="Proteomes" id="UP000580250"/>
    </source>
</evidence>
<reference evidence="1 2" key="1">
    <citation type="submission" date="2020-08" db="EMBL/GenBank/DDBJ databases">
        <authorList>
            <person name="Koutsovoulos G."/>
            <person name="Danchin GJ E."/>
        </authorList>
    </citation>
    <scope>NUCLEOTIDE SEQUENCE [LARGE SCALE GENOMIC DNA]</scope>
</reference>
<comment type="caution">
    <text evidence="1">The sequence shown here is derived from an EMBL/GenBank/DDBJ whole genome shotgun (WGS) entry which is preliminary data.</text>
</comment>
<evidence type="ECO:0000313" key="1">
    <source>
        <dbReference type="EMBL" id="CAD2182729.1"/>
    </source>
</evidence>
<name>A0A6V7W6P7_MELEN</name>
<protein>
    <submittedName>
        <fullName evidence="1">Uncharacterized protein</fullName>
    </submittedName>
</protein>
<dbReference type="AlphaFoldDB" id="A0A6V7W6P7"/>
<proteinExistence type="predicted"/>
<organism evidence="1 2">
    <name type="scientific">Meloidogyne enterolobii</name>
    <name type="common">Root-knot nematode worm</name>
    <name type="synonym">Meloidogyne mayaguensis</name>
    <dbReference type="NCBI Taxonomy" id="390850"/>
    <lineage>
        <taxon>Eukaryota</taxon>
        <taxon>Metazoa</taxon>
        <taxon>Ecdysozoa</taxon>
        <taxon>Nematoda</taxon>
        <taxon>Chromadorea</taxon>
        <taxon>Rhabditida</taxon>
        <taxon>Tylenchina</taxon>
        <taxon>Tylenchomorpha</taxon>
        <taxon>Tylenchoidea</taxon>
        <taxon>Meloidogynidae</taxon>
        <taxon>Meloidogyninae</taxon>
        <taxon>Meloidogyne</taxon>
    </lineage>
</organism>